<evidence type="ECO:0000256" key="1">
    <source>
        <dbReference type="SAM" id="Phobius"/>
    </source>
</evidence>
<reference evidence="2 3" key="1">
    <citation type="journal article" date="2019" name="Int. J. Syst. Evol. Microbiol.">
        <title>The Global Catalogue of Microorganisms (GCM) 10K type strain sequencing project: providing services to taxonomists for standard genome sequencing and annotation.</title>
        <authorList>
            <consortium name="The Broad Institute Genomics Platform"/>
            <consortium name="The Broad Institute Genome Sequencing Center for Infectious Disease"/>
            <person name="Wu L."/>
            <person name="Ma J."/>
        </authorList>
    </citation>
    <scope>NUCLEOTIDE SEQUENCE [LARGE SCALE GENOMIC DNA]</scope>
    <source>
        <strain evidence="2 3">JCM 16211</strain>
    </source>
</reference>
<proteinExistence type="predicted"/>
<keyword evidence="1" id="KW-0472">Membrane</keyword>
<comment type="caution">
    <text evidence="2">The sequence shown here is derived from an EMBL/GenBank/DDBJ whole genome shotgun (WGS) entry which is preliminary data.</text>
</comment>
<sequence length="203" mass="21594">MMIKNKQKIEGLTLIEVLITILVIAIGMLGMAALQMKTLTSTQESYARSQAVAWLNDASSRIMANREFFADDPGSFYTGQKASGEINQWCEVGATPYEEKNTCTSGSCSGEQLAQADIDAICMSMSSSGIQGAQAGITCNDRDIGDGDACSAGSKLTLYAAWPQIERADSGDQLVTTARCQEVLPPGTDLDLGYSCAIVEIIP</sequence>
<dbReference type="InterPro" id="IPR012902">
    <property type="entry name" value="N_methyl_site"/>
</dbReference>
<name>A0ABN0ST76_9GAMM</name>
<evidence type="ECO:0000313" key="2">
    <source>
        <dbReference type="EMBL" id="GAA0197588.1"/>
    </source>
</evidence>
<feature type="transmembrane region" description="Helical" evidence="1">
    <location>
        <begin position="12"/>
        <end position="34"/>
    </location>
</feature>
<keyword evidence="1" id="KW-1133">Transmembrane helix</keyword>
<keyword evidence="3" id="KW-1185">Reference proteome</keyword>
<protein>
    <recommendedName>
        <fullName evidence="4">Type IV pilus modification protein PilV</fullName>
    </recommendedName>
</protein>
<keyword evidence="1" id="KW-0812">Transmembrane</keyword>
<dbReference type="Proteomes" id="UP001501221">
    <property type="component" value="Unassembled WGS sequence"/>
</dbReference>
<dbReference type="Pfam" id="PF07963">
    <property type="entry name" value="N_methyl"/>
    <property type="match status" value="1"/>
</dbReference>
<dbReference type="NCBIfam" id="TIGR02523">
    <property type="entry name" value="type_IV_pilV"/>
    <property type="match status" value="1"/>
</dbReference>
<evidence type="ECO:0008006" key="4">
    <source>
        <dbReference type="Google" id="ProtNLM"/>
    </source>
</evidence>
<gene>
    <name evidence="2" type="ORF">GCM10009123_01020</name>
</gene>
<accession>A0ABN0ST76</accession>
<dbReference type="InterPro" id="IPR013362">
    <property type="entry name" value="Pilus_4_PilV"/>
</dbReference>
<dbReference type="RefSeq" id="WP_343985159.1">
    <property type="nucleotide sequence ID" value="NZ_BAAAFM010000001.1"/>
</dbReference>
<evidence type="ECO:0000313" key="3">
    <source>
        <dbReference type="Proteomes" id="UP001501221"/>
    </source>
</evidence>
<organism evidence="2 3">
    <name type="scientific">Kangiella japonica</name>
    <dbReference type="NCBI Taxonomy" id="647384"/>
    <lineage>
        <taxon>Bacteria</taxon>
        <taxon>Pseudomonadati</taxon>
        <taxon>Pseudomonadota</taxon>
        <taxon>Gammaproteobacteria</taxon>
        <taxon>Kangiellales</taxon>
        <taxon>Kangiellaceae</taxon>
        <taxon>Kangiella</taxon>
    </lineage>
</organism>
<dbReference type="EMBL" id="BAAAFM010000001">
    <property type="protein sequence ID" value="GAA0197588.1"/>
    <property type="molecule type" value="Genomic_DNA"/>
</dbReference>